<keyword evidence="6 15" id="KW-0436">Ligase</keyword>
<feature type="domain" description="GS beta-grasp" evidence="13">
    <location>
        <begin position="21"/>
        <end position="105"/>
    </location>
</feature>
<dbReference type="SUPFAM" id="SSF55931">
    <property type="entry name" value="Glutamine synthetase/guanido kinase"/>
    <property type="match status" value="1"/>
</dbReference>
<gene>
    <name evidence="15" type="ORF">NEF87_001353</name>
</gene>
<dbReference type="PANTHER" id="PTHR43785">
    <property type="entry name" value="GAMMA-GLUTAMYLPUTRESCINE SYNTHETASE"/>
    <property type="match status" value="1"/>
</dbReference>
<evidence type="ECO:0000256" key="9">
    <source>
        <dbReference type="ARBA" id="ARBA00022840"/>
    </source>
</evidence>
<accession>A0ABY6HNH6</accession>
<dbReference type="InterPro" id="IPR004809">
    <property type="entry name" value="Gln_synth_I"/>
</dbReference>
<evidence type="ECO:0000256" key="2">
    <source>
        <dbReference type="ARBA" id="ARBA00009897"/>
    </source>
</evidence>
<evidence type="ECO:0000256" key="3">
    <source>
        <dbReference type="ARBA" id="ARBA00012937"/>
    </source>
</evidence>
<sequence length="453" mass="51662">MQYNQDKKQKIAEILKSVKEKKIKFCLLQFVDIEGTLKSIGINSNRLEDVLYFGEGFDGSSISGYGRLEESDMVAVPDPQTFSIIPWRENEPDGRFICDIYNPDGTRYEGDPRYILQRAAEKAEEMGFQMKAAPELEFFLLKKEKNGFGSEVLATDYRGYFSADGSHEDHYIRREIALIADQFPFVGCETVHHEVAQSQHEISIRYDDVRKIADATMTMKMVVKAVAAKHGYIATFMPKPWKGHNGSGMHVHQSLWDLKGNNVFYDENDPNGKISNILRYFIGGQLKHAHSMTAILNSWPNSFKRLIPGFEAPTLISWGFKNRSMLIRVPNFFNKGKAARCEIRSPDGAGNIYLQLAALLNAGLDGIKYKIDPPAPVEINLFHTTKEEREKLGIKELPESLGEALSHMTHSTFTREMLGEIAYEAFYDSKRKENDLYNQIVSNWELLRYSDKL</sequence>
<dbReference type="PROSITE" id="PS51987">
    <property type="entry name" value="GS_CATALYTIC"/>
    <property type="match status" value="1"/>
</dbReference>
<evidence type="ECO:0000256" key="12">
    <source>
        <dbReference type="RuleBase" id="RU000384"/>
    </source>
</evidence>
<keyword evidence="9" id="KW-0067">ATP-binding</keyword>
<dbReference type="Gene3D" id="3.30.590.10">
    <property type="entry name" value="Glutamine synthetase/guanido kinase, catalytic domain"/>
    <property type="match status" value="1"/>
</dbReference>
<dbReference type="Pfam" id="PF00120">
    <property type="entry name" value="Gln-synt_C"/>
    <property type="match status" value="1"/>
</dbReference>
<evidence type="ECO:0000256" key="7">
    <source>
        <dbReference type="ARBA" id="ARBA00022723"/>
    </source>
</evidence>
<evidence type="ECO:0000313" key="16">
    <source>
        <dbReference type="Proteomes" id="UP001208689"/>
    </source>
</evidence>
<evidence type="ECO:0000256" key="6">
    <source>
        <dbReference type="ARBA" id="ARBA00022598"/>
    </source>
</evidence>
<keyword evidence="5" id="KW-0963">Cytoplasm</keyword>
<keyword evidence="7" id="KW-0479">Metal-binding</keyword>
<evidence type="ECO:0000259" key="14">
    <source>
        <dbReference type="PROSITE" id="PS51987"/>
    </source>
</evidence>
<dbReference type="InterPro" id="IPR008147">
    <property type="entry name" value="Gln_synt_N"/>
</dbReference>
<dbReference type="SMART" id="SM01230">
    <property type="entry name" value="Gln-synt_C"/>
    <property type="match status" value="1"/>
</dbReference>
<evidence type="ECO:0000256" key="11">
    <source>
        <dbReference type="PROSITE-ProRule" id="PRU01330"/>
    </source>
</evidence>
<dbReference type="InterPro" id="IPR008146">
    <property type="entry name" value="Gln_synth_cat_dom"/>
</dbReference>
<keyword evidence="8" id="KW-0547">Nucleotide-binding</keyword>
<dbReference type="EC" id="6.3.1.2" evidence="3"/>
<dbReference type="EMBL" id="CP104013">
    <property type="protein sequence ID" value="UYP45068.1"/>
    <property type="molecule type" value="Genomic_DNA"/>
</dbReference>
<name>A0ABY6HNH6_9ARCH</name>
<evidence type="ECO:0000256" key="1">
    <source>
        <dbReference type="ARBA" id="ARBA00004496"/>
    </source>
</evidence>
<feature type="domain" description="GS catalytic" evidence="14">
    <location>
        <begin position="112"/>
        <end position="453"/>
    </location>
</feature>
<dbReference type="InterPro" id="IPR036651">
    <property type="entry name" value="Gln_synt_N_sf"/>
</dbReference>
<dbReference type="Gene3D" id="3.10.20.70">
    <property type="entry name" value="Glutamine synthetase, N-terminal domain"/>
    <property type="match status" value="1"/>
</dbReference>
<comment type="subcellular location">
    <subcellularLocation>
        <location evidence="1">Cytoplasm</location>
    </subcellularLocation>
</comment>
<evidence type="ECO:0000256" key="5">
    <source>
        <dbReference type="ARBA" id="ARBA00022490"/>
    </source>
</evidence>
<dbReference type="PROSITE" id="PS51986">
    <property type="entry name" value="GS_BETA_GRASP"/>
    <property type="match status" value="1"/>
</dbReference>
<dbReference type="Proteomes" id="UP001208689">
    <property type="component" value="Chromosome"/>
</dbReference>
<evidence type="ECO:0000256" key="8">
    <source>
        <dbReference type="ARBA" id="ARBA00022741"/>
    </source>
</evidence>
<dbReference type="Pfam" id="PF03951">
    <property type="entry name" value="Gln-synt_N"/>
    <property type="match status" value="1"/>
</dbReference>
<dbReference type="SUPFAM" id="SSF54368">
    <property type="entry name" value="Glutamine synthetase, N-terminal domain"/>
    <property type="match status" value="1"/>
</dbReference>
<comment type="similarity">
    <text evidence="2 11 12">Belongs to the glutamine synthetase family.</text>
</comment>
<dbReference type="InterPro" id="IPR014746">
    <property type="entry name" value="Gln_synth/guanido_kin_cat_dom"/>
</dbReference>
<dbReference type="NCBIfam" id="TIGR00653">
    <property type="entry name" value="GlnA"/>
    <property type="match status" value="1"/>
</dbReference>
<reference evidence="15" key="1">
    <citation type="submission" date="2022-09" db="EMBL/GenBank/DDBJ databases">
        <title>Actin cytoskeleton and complex cell architecture in an #Asgard archaeon.</title>
        <authorList>
            <person name="Ponce Toledo R.I."/>
            <person name="Schleper C."/>
            <person name="Rodrigues Oliveira T."/>
            <person name="Wollweber F."/>
            <person name="Xu J."/>
            <person name="Rittmann S."/>
            <person name="Klingl A."/>
            <person name="Pilhofer M."/>
        </authorList>
    </citation>
    <scope>NUCLEOTIDE SEQUENCE</scope>
    <source>
        <strain evidence="15">B-35</strain>
    </source>
</reference>
<evidence type="ECO:0000259" key="13">
    <source>
        <dbReference type="PROSITE" id="PS51986"/>
    </source>
</evidence>
<evidence type="ECO:0000256" key="10">
    <source>
        <dbReference type="ARBA" id="ARBA00030668"/>
    </source>
</evidence>
<organism evidence="15 16">
    <name type="scientific">Candidatus Lokiarchaeum ossiferum</name>
    <dbReference type="NCBI Taxonomy" id="2951803"/>
    <lineage>
        <taxon>Archaea</taxon>
        <taxon>Promethearchaeati</taxon>
        <taxon>Promethearchaeota</taxon>
        <taxon>Promethearchaeia</taxon>
        <taxon>Promethearchaeales</taxon>
        <taxon>Promethearchaeaceae</taxon>
        <taxon>Candidatus Lokiarchaeum</taxon>
    </lineage>
</organism>
<evidence type="ECO:0000256" key="4">
    <source>
        <dbReference type="ARBA" id="ARBA00021364"/>
    </source>
</evidence>
<keyword evidence="16" id="KW-1185">Reference proteome</keyword>
<proteinExistence type="inferred from homology"/>
<dbReference type="GO" id="GO:0004356">
    <property type="term" value="F:glutamine synthetase activity"/>
    <property type="evidence" value="ECO:0007669"/>
    <property type="project" value="UniProtKB-EC"/>
</dbReference>
<evidence type="ECO:0000313" key="15">
    <source>
        <dbReference type="EMBL" id="UYP45068.1"/>
    </source>
</evidence>
<protein>
    <recommendedName>
        <fullName evidence="4">Glutamine synthetase</fullName>
        <ecNumber evidence="3">6.3.1.2</ecNumber>
    </recommendedName>
    <alternativeName>
        <fullName evidence="10">Glutamate--ammonia ligase</fullName>
    </alternativeName>
</protein>
<dbReference type="PANTHER" id="PTHR43785:SF12">
    <property type="entry name" value="TYPE-1 GLUTAMINE SYNTHETASE 2"/>
    <property type="match status" value="1"/>
</dbReference>